<protein>
    <submittedName>
        <fullName evidence="1">Uncharacterized protein</fullName>
    </submittedName>
</protein>
<dbReference type="RefSeq" id="WP_207644466.1">
    <property type="nucleotide sequence ID" value="NZ_CABMOF010000007.1"/>
</dbReference>
<sequence length="113" mass="12704">MILILQASSPGVGESGMIYEICTYNVKENRLDEFEVLARELREYYRACEGVREAAYIRQACAAPEGAVTYVLYLVCSEGADTNILDLVHRKYERRFSRCITGDPCVVVGEALQ</sequence>
<proteinExistence type="predicted"/>
<evidence type="ECO:0000313" key="1">
    <source>
        <dbReference type="EMBL" id="KXK64427.1"/>
    </source>
</evidence>
<dbReference type="AlphaFoldDB" id="A0A136Q1C3"/>
<comment type="caution">
    <text evidence="1">The sequence shown here is derived from an EMBL/GenBank/DDBJ whole genome shotgun (WGS) entry which is preliminary data.</text>
</comment>
<evidence type="ECO:0000313" key="2">
    <source>
        <dbReference type="Proteomes" id="UP000070366"/>
    </source>
</evidence>
<dbReference type="EMBL" id="LSZW01000064">
    <property type="protein sequence ID" value="KXK64427.1"/>
    <property type="molecule type" value="Genomic_DNA"/>
</dbReference>
<accession>A0A136Q1C3</accession>
<organism evidence="1 2">
    <name type="scientific">Christensenella minuta</name>
    <dbReference type="NCBI Taxonomy" id="626937"/>
    <lineage>
        <taxon>Bacteria</taxon>
        <taxon>Bacillati</taxon>
        <taxon>Bacillota</taxon>
        <taxon>Clostridia</taxon>
        <taxon>Christensenellales</taxon>
        <taxon>Christensenellaceae</taxon>
        <taxon>Christensenella</taxon>
    </lineage>
</organism>
<reference evidence="1 2" key="1">
    <citation type="submission" date="2016-02" db="EMBL/GenBank/DDBJ databases">
        <authorList>
            <person name="Wen L."/>
            <person name="He K."/>
            <person name="Yang H."/>
        </authorList>
    </citation>
    <scope>NUCLEOTIDE SEQUENCE [LARGE SCALE GENOMIC DNA]</scope>
    <source>
        <strain evidence="1 2">DSM 22607</strain>
    </source>
</reference>
<gene>
    <name evidence="1" type="ORF">HMPREF3293_02506</name>
</gene>
<dbReference type="Proteomes" id="UP000070366">
    <property type="component" value="Unassembled WGS sequence"/>
</dbReference>
<dbReference type="STRING" id="626937.HMPREF3293_02506"/>
<keyword evidence="2" id="KW-1185">Reference proteome</keyword>
<name>A0A136Q1C3_9FIRM</name>